<dbReference type="KEGG" id="samy:DB32_001454"/>
<dbReference type="EMBL" id="CP011125">
    <property type="protein sequence ID" value="AKF04305.1"/>
    <property type="molecule type" value="Genomic_DNA"/>
</dbReference>
<dbReference type="PROSITE" id="PS51186">
    <property type="entry name" value="GNAT"/>
    <property type="match status" value="1"/>
</dbReference>
<dbReference type="Pfam" id="PF21926">
    <property type="entry name" value="FeeM"/>
    <property type="match status" value="1"/>
</dbReference>
<name>A0A0F6W0I0_9BACT</name>
<gene>
    <name evidence="2" type="ORF">DB32_001454</name>
</gene>
<dbReference type="GO" id="GO:0016747">
    <property type="term" value="F:acyltransferase activity, transferring groups other than amino-acyl groups"/>
    <property type="evidence" value="ECO:0007669"/>
    <property type="project" value="InterPro"/>
</dbReference>
<dbReference type="AlphaFoldDB" id="A0A0F6W0I0"/>
<dbReference type="SUPFAM" id="SSF55729">
    <property type="entry name" value="Acyl-CoA N-acyltransferases (Nat)"/>
    <property type="match status" value="1"/>
</dbReference>
<proteinExistence type="predicted"/>
<accession>A0A0F6W0I0</accession>
<sequence length="175" mass="20362">MRYRVYVEELGRTQRHADHDRKTIEEPLDRDCMLWAAYDGDQLVGTVRSSYAWRCDLGDYPELYQMARVGRDHPRHTSITTKLLVLRDHRLMSVARALALATYRRGLADGVRHDFIDVYPARIPFFEHLGYRVHVPELQHPEYGRVVVMSLDLHDREHFGRVGSPFLDLSSSDAA</sequence>
<organism evidence="2 3">
    <name type="scientific">Sandaracinus amylolyticus</name>
    <dbReference type="NCBI Taxonomy" id="927083"/>
    <lineage>
        <taxon>Bacteria</taxon>
        <taxon>Pseudomonadati</taxon>
        <taxon>Myxococcota</taxon>
        <taxon>Polyangia</taxon>
        <taxon>Polyangiales</taxon>
        <taxon>Sandaracinaceae</taxon>
        <taxon>Sandaracinus</taxon>
    </lineage>
</organism>
<dbReference type="Gene3D" id="3.40.630.30">
    <property type="match status" value="1"/>
</dbReference>
<dbReference type="Proteomes" id="UP000034883">
    <property type="component" value="Chromosome"/>
</dbReference>
<keyword evidence="3" id="KW-1185">Reference proteome</keyword>
<evidence type="ECO:0000259" key="1">
    <source>
        <dbReference type="PROSITE" id="PS51186"/>
    </source>
</evidence>
<protein>
    <recommendedName>
        <fullName evidence="1">N-acetyltransferase domain-containing protein</fullName>
    </recommendedName>
</protein>
<evidence type="ECO:0000313" key="2">
    <source>
        <dbReference type="EMBL" id="AKF04305.1"/>
    </source>
</evidence>
<reference evidence="2 3" key="1">
    <citation type="submission" date="2015-03" db="EMBL/GenBank/DDBJ databases">
        <title>Genome assembly of Sandaracinus amylolyticus DSM 53668.</title>
        <authorList>
            <person name="Sharma G."/>
            <person name="Subramanian S."/>
        </authorList>
    </citation>
    <scope>NUCLEOTIDE SEQUENCE [LARGE SCALE GENOMIC DNA]</scope>
    <source>
        <strain evidence="2 3">DSM 53668</strain>
    </source>
</reference>
<dbReference type="InterPro" id="IPR054597">
    <property type="entry name" value="FeeM_cat"/>
</dbReference>
<dbReference type="InterPro" id="IPR000182">
    <property type="entry name" value="GNAT_dom"/>
</dbReference>
<evidence type="ECO:0000313" key="3">
    <source>
        <dbReference type="Proteomes" id="UP000034883"/>
    </source>
</evidence>
<feature type="domain" description="N-acetyltransferase" evidence="1">
    <location>
        <begin position="1"/>
        <end position="154"/>
    </location>
</feature>
<dbReference type="InterPro" id="IPR016181">
    <property type="entry name" value="Acyl_CoA_acyltransferase"/>
</dbReference>